<proteinExistence type="predicted"/>
<comment type="caution">
    <text evidence="1">The sequence shown here is derived from an EMBL/GenBank/DDBJ whole genome shotgun (WGS) entry which is preliminary data.</text>
</comment>
<gene>
    <name evidence="1" type="ORF">E2C01_030819</name>
</gene>
<sequence>MICRSEKALERKGESHPLSQRWSIIGCFAPDQHVKPRNEQSKGVQNEKTAEERVGVVLLPGIGRCSKYVNA</sequence>
<accession>A0A5B7EV80</accession>
<dbReference type="EMBL" id="VSRR010003756">
    <property type="protein sequence ID" value="MPC37345.1"/>
    <property type="molecule type" value="Genomic_DNA"/>
</dbReference>
<dbReference type="Proteomes" id="UP000324222">
    <property type="component" value="Unassembled WGS sequence"/>
</dbReference>
<reference evidence="1 2" key="1">
    <citation type="submission" date="2019-05" db="EMBL/GenBank/DDBJ databases">
        <title>Another draft genome of Portunus trituberculatus and its Hox gene families provides insights of decapod evolution.</title>
        <authorList>
            <person name="Jeong J.-H."/>
            <person name="Song I."/>
            <person name="Kim S."/>
            <person name="Choi T."/>
            <person name="Kim D."/>
            <person name="Ryu S."/>
            <person name="Kim W."/>
        </authorList>
    </citation>
    <scope>NUCLEOTIDE SEQUENCE [LARGE SCALE GENOMIC DNA]</scope>
    <source>
        <tissue evidence="1">Muscle</tissue>
    </source>
</reference>
<organism evidence="1 2">
    <name type="scientific">Portunus trituberculatus</name>
    <name type="common">Swimming crab</name>
    <name type="synonym">Neptunus trituberculatus</name>
    <dbReference type="NCBI Taxonomy" id="210409"/>
    <lineage>
        <taxon>Eukaryota</taxon>
        <taxon>Metazoa</taxon>
        <taxon>Ecdysozoa</taxon>
        <taxon>Arthropoda</taxon>
        <taxon>Crustacea</taxon>
        <taxon>Multicrustacea</taxon>
        <taxon>Malacostraca</taxon>
        <taxon>Eumalacostraca</taxon>
        <taxon>Eucarida</taxon>
        <taxon>Decapoda</taxon>
        <taxon>Pleocyemata</taxon>
        <taxon>Brachyura</taxon>
        <taxon>Eubrachyura</taxon>
        <taxon>Portunoidea</taxon>
        <taxon>Portunidae</taxon>
        <taxon>Portuninae</taxon>
        <taxon>Portunus</taxon>
    </lineage>
</organism>
<evidence type="ECO:0000313" key="2">
    <source>
        <dbReference type="Proteomes" id="UP000324222"/>
    </source>
</evidence>
<keyword evidence="2" id="KW-1185">Reference proteome</keyword>
<dbReference type="AlphaFoldDB" id="A0A5B7EV80"/>
<name>A0A5B7EV80_PORTR</name>
<evidence type="ECO:0000313" key="1">
    <source>
        <dbReference type="EMBL" id="MPC37345.1"/>
    </source>
</evidence>
<protein>
    <submittedName>
        <fullName evidence="1">Uncharacterized protein</fullName>
    </submittedName>
</protein>